<sequence>MTRGQGFLEEVLEVTFRLDDVGQLLGAVKIADQEIIYTNTDDLRKLRNCTNNNARSIDYLLKIYRPDHNKYKSSAILRSLYGSAGIPIINSLRKL</sequence>
<dbReference type="EMBL" id="BGZM01000008">
    <property type="protein sequence ID" value="GBR72365.1"/>
    <property type="molecule type" value="Genomic_DNA"/>
</dbReference>
<reference evidence="1 2" key="1">
    <citation type="journal article" date="2019" name="ISME J.">
        <title>Genome analyses of uncultured TG2/ZB3 bacteria in 'Margulisbacteria' specifically attached to ectosymbiotic spirochetes of protists in the termite gut.</title>
        <authorList>
            <person name="Utami Y.D."/>
            <person name="Kuwahara H."/>
            <person name="Igai K."/>
            <person name="Murakami T."/>
            <person name="Sugaya K."/>
            <person name="Morikawa T."/>
            <person name="Nagura Y."/>
            <person name="Yuki M."/>
            <person name="Deevong P."/>
            <person name="Inoue T."/>
            <person name="Kihara K."/>
            <person name="Lo N."/>
            <person name="Yamada A."/>
            <person name="Ohkuma M."/>
            <person name="Hongoh Y."/>
        </authorList>
    </citation>
    <scope>NUCLEOTIDE SEQUENCE [LARGE SCALE GENOMIC DNA]</scope>
    <source>
        <strain evidence="1">HsPyr-01</strain>
    </source>
</reference>
<accession>A0A388T9S8</accession>
<name>A0A388T9S8_9BACT</name>
<comment type="caution">
    <text evidence="1">The sequence shown here is derived from an EMBL/GenBank/DDBJ whole genome shotgun (WGS) entry which is preliminary data.</text>
</comment>
<keyword evidence="2" id="KW-1185">Reference proteome</keyword>
<organism evidence="1 2">
    <name type="scientific">Candidatus Termititenax spirochaetophilus</name>
    <dbReference type="NCBI Taxonomy" id="2218522"/>
    <lineage>
        <taxon>Bacteria</taxon>
        <taxon>Bacillati</taxon>
        <taxon>Candidatus Margulisiibacteriota</taxon>
        <taxon>Candidatus Termititenacia</taxon>
        <taxon>Candidatus Termititenacales</taxon>
        <taxon>Candidatus Termititenacaceae</taxon>
        <taxon>Candidatus Termititenax</taxon>
    </lineage>
</organism>
<gene>
    <name evidence="1" type="ORF">HP1_080</name>
</gene>
<evidence type="ECO:0000313" key="1">
    <source>
        <dbReference type="EMBL" id="GBR72365.1"/>
    </source>
</evidence>
<dbReference type="AlphaFoldDB" id="A0A388T9S8"/>
<proteinExistence type="predicted"/>
<evidence type="ECO:0000313" key="2">
    <source>
        <dbReference type="Proteomes" id="UP000276170"/>
    </source>
</evidence>
<protein>
    <submittedName>
        <fullName evidence="1">Uncharacterized protein</fullName>
    </submittedName>
</protein>
<dbReference type="Proteomes" id="UP000276170">
    <property type="component" value="Unassembled WGS sequence"/>
</dbReference>